<dbReference type="PANTHER" id="PTHR43157">
    <property type="entry name" value="PHOSPHATIDYLINOSITOL-GLYCAN BIOSYNTHESIS CLASS F PROTEIN-RELATED"/>
    <property type="match status" value="1"/>
</dbReference>
<dbReference type="PRINTS" id="PR00081">
    <property type="entry name" value="GDHRDH"/>
</dbReference>
<dbReference type="OrthoDB" id="191139at2759"/>
<gene>
    <name evidence="3" type="ORF">FOXG_16860</name>
</gene>
<dbReference type="InterPro" id="IPR002347">
    <property type="entry name" value="SDR_fam"/>
</dbReference>
<evidence type="ECO:0000313" key="4">
    <source>
        <dbReference type="Proteomes" id="UP000009097"/>
    </source>
</evidence>
<dbReference type="GO" id="GO:0016491">
    <property type="term" value="F:oxidoreductase activity"/>
    <property type="evidence" value="ECO:0007669"/>
    <property type="project" value="UniProtKB-KW"/>
</dbReference>
<name>A0A0J9W9S1_FUSO4</name>
<dbReference type="EMBL" id="DS231734">
    <property type="protein sequence ID" value="KNB19618.1"/>
    <property type="molecule type" value="Genomic_DNA"/>
</dbReference>
<feature type="compositionally biased region" description="Polar residues" evidence="2">
    <location>
        <begin position="317"/>
        <end position="327"/>
    </location>
</feature>
<reference evidence="3" key="2">
    <citation type="journal article" date="2010" name="Nature">
        <title>Comparative genomics reveals mobile pathogenicity chromosomes in Fusarium.</title>
        <authorList>
            <person name="Ma L.J."/>
            <person name="van der Does H.C."/>
            <person name="Borkovich K.A."/>
            <person name="Coleman J.J."/>
            <person name="Daboussi M.J."/>
            <person name="Di Pietro A."/>
            <person name="Dufresne M."/>
            <person name="Freitag M."/>
            <person name="Grabherr M."/>
            <person name="Henrissat B."/>
            <person name="Houterman P.M."/>
            <person name="Kang S."/>
            <person name="Shim W.B."/>
            <person name="Woloshuk C."/>
            <person name="Xie X."/>
            <person name="Xu J.R."/>
            <person name="Antoniw J."/>
            <person name="Baker S.E."/>
            <person name="Bluhm B.H."/>
            <person name="Breakspear A."/>
            <person name="Brown D.W."/>
            <person name="Butchko R.A."/>
            <person name="Chapman S."/>
            <person name="Coulson R."/>
            <person name="Coutinho P.M."/>
            <person name="Danchin E.G."/>
            <person name="Diener A."/>
            <person name="Gale L.R."/>
            <person name="Gardiner D.M."/>
            <person name="Goff S."/>
            <person name="Hammond-Kosack K.E."/>
            <person name="Hilburn K."/>
            <person name="Hua-Van A."/>
            <person name="Jonkers W."/>
            <person name="Kazan K."/>
            <person name="Kodira C.D."/>
            <person name="Koehrsen M."/>
            <person name="Kumar L."/>
            <person name="Lee Y.H."/>
            <person name="Li L."/>
            <person name="Manners J.M."/>
            <person name="Miranda-Saavedra D."/>
            <person name="Mukherjee M."/>
            <person name="Park G."/>
            <person name="Park J."/>
            <person name="Park S.Y."/>
            <person name="Proctor R.H."/>
            <person name="Regev A."/>
            <person name="Ruiz-Roldan M.C."/>
            <person name="Sain D."/>
            <person name="Sakthikumar S."/>
            <person name="Sykes S."/>
            <person name="Schwartz D.C."/>
            <person name="Turgeon B.G."/>
            <person name="Wapinski I."/>
            <person name="Yoder O."/>
            <person name="Young S."/>
            <person name="Zeng Q."/>
            <person name="Zhou S."/>
            <person name="Galagan J."/>
            <person name="Cuomo C.A."/>
            <person name="Kistler H.C."/>
            <person name="Rep M."/>
        </authorList>
    </citation>
    <scope>NUCLEOTIDE SEQUENCE [LARGE SCALE GENOMIC DNA]</scope>
    <source>
        <strain evidence="3">4287</strain>
    </source>
</reference>
<reference evidence="3" key="1">
    <citation type="submission" date="2007-04" db="EMBL/GenBank/DDBJ databases">
        <authorList>
            <consortium name="The Broad Institute Genome Sequencing Platform"/>
            <person name="Birren B."/>
            <person name="Lander E."/>
            <person name="Galagan J."/>
            <person name="Nusbaum C."/>
            <person name="Devon K."/>
            <person name="Ma L.-J."/>
            <person name="Jaffe D."/>
            <person name="Butler J."/>
            <person name="Alvarez P."/>
            <person name="Gnerre S."/>
            <person name="Grabherr M."/>
            <person name="Kleber M."/>
            <person name="Mauceli E."/>
            <person name="Brockman W."/>
            <person name="MacCallum I.A."/>
            <person name="Young S."/>
            <person name="LaButti K."/>
            <person name="DeCaprio D."/>
            <person name="Crawford M."/>
            <person name="Koehrsen M."/>
            <person name="Engels R."/>
            <person name="Montgomery P."/>
            <person name="Pearson M."/>
            <person name="Howarth C."/>
            <person name="Larson L."/>
            <person name="White J."/>
            <person name="O'Leary S."/>
            <person name="Kodira C."/>
            <person name="Zeng Q."/>
            <person name="Yandava C."/>
            <person name="Alvarado L."/>
            <person name="Kistler C."/>
            <person name="Shim W.-B."/>
            <person name="Kang S."/>
            <person name="Woloshuk C."/>
        </authorList>
    </citation>
    <scope>NUCLEOTIDE SEQUENCE</scope>
    <source>
        <strain evidence="3">4287</strain>
    </source>
</reference>
<evidence type="ECO:0000256" key="1">
    <source>
        <dbReference type="ARBA" id="ARBA00023002"/>
    </source>
</evidence>
<organism evidence="3 4">
    <name type="scientific">Fusarium oxysporum f. sp. lycopersici (strain 4287 / CBS 123668 / FGSC 9935 / NRRL 34936)</name>
    <name type="common">Fusarium vascular wilt of tomato</name>
    <dbReference type="NCBI Taxonomy" id="426428"/>
    <lineage>
        <taxon>Eukaryota</taxon>
        <taxon>Fungi</taxon>
        <taxon>Dikarya</taxon>
        <taxon>Ascomycota</taxon>
        <taxon>Pezizomycotina</taxon>
        <taxon>Sordariomycetes</taxon>
        <taxon>Hypocreomycetidae</taxon>
        <taxon>Hypocreales</taxon>
        <taxon>Nectriaceae</taxon>
        <taxon>Fusarium</taxon>
        <taxon>Fusarium oxysporum species complex</taxon>
    </lineage>
</organism>
<dbReference type="SUPFAM" id="SSF51735">
    <property type="entry name" value="NAD(P)-binding Rossmann-fold domains"/>
    <property type="match status" value="1"/>
</dbReference>
<evidence type="ECO:0008006" key="5">
    <source>
        <dbReference type="Google" id="ProtNLM"/>
    </source>
</evidence>
<dbReference type="Proteomes" id="UP000009097">
    <property type="component" value="Unassembled WGS sequence"/>
</dbReference>
<evidence type="ECO:0000313" key="3">
    <source>
        <dbReference type="EMBL" id="KNB19618.1"/>
    </source>
</evidence>
<dbReference type="InterPro" id="IPR036291">
    <property type="entry name" value="NAD(P)-bd_dom_sf"/>
</dbReference>
<dbReference type="Gene3D" id="3.40.50.720">
    <property type="entry name" value="NAD(P)-binding Rossmann-like Domain"/>
    <property type="match status" value="1"/>
</dbReference>
<keyword evidence="1" id="KW-0560">Oxidoreductase</keyword>
<protein>
    <recommendedName>
        <fullName evidence="5">Oxidoreductase</fullName>
    </recommendedName>
</protein>
<dbReference type="KEGG" id="fox:FOXG_16860"/>
<dbReference type="GeneID" id="28957680"/>
<feature type="region of interest" description="Disordered" evidence="2">
    <location>
        <begin position="317"/>
        <end position="369"/>
    </location>
</feature>
<dbReference type="Pfam" id="PF00106">
    <property type="entry name" value="adh_short"/>
    <property type="match status" value="1"/>
</dbReference>
<dbReference type="RefSeq" id="XP_018257663.1">
    <property type="nucleotide sequence ID" value="XM_018396875.1"/>
</dbReference>
<proteinExistence type="predicted"/>
<dbReference type="PANTHER" id="PTHR43157:SF31">
    <property type="entry name" value="PHOSPHATIDYLINOSITOL-GLYCAN BIOSYNTHESIS CLASS F PROTEIN"/>
    <property type="match status" value="1"/>
</dbReference>
<dbReference type="AlphaFoldDB" id="A0A0J9W9S1"/>
<accession>A0A0J9W9S1</accession>
<sequence length="369" mass="40573">MMNCHKEPEFQVRDIPSLRGYIAIVTGGNSGIGYETTLQLALKGARVYVASRSSERVNKAISKMRQNSPDLDLHFLKLDLQDLQSIKNTAADFMSRENRLDLLINNAGIMASPWQLTKDGFEVQWQTCFLSHHALTMSLMPLLVAAAQTSGRMDRVRVVNVASDMAFRMGPEAINYQDPNLTDATGQLAPWRRYGHCKQASIIAAKAITERYQPLGVTAYSLHPGLIKSGLQSHSNNIFGAMTRVAMKVGPTSTPLEGSMNSLFCATTSQAYEHAGRYYVPVQKLDDKANKWLDDPQAVDAGIDATQTSASVTSKTLGTHNDWQPSQAIGDDERTPPDIGQRQMITSRPRPWPGHEKVRNAARCLGGSG</sequence>
<evidence type="ECO:0000256" key="2">
    <source>
        <dbReference type="SAM" id="MobiDB-lite"/>
    </source>
</evidence>
<dbReference type="VEuPathDB" id="FungiDB:FOXG_16860"/>